<dbReference type="PANTHER" id="PTHR46093">
    <property type="entry name" value="ACYL-COA-BINDING DOMAIN-CONTAINING PROTEIN 5"/>
    <property type="match status" value="1"/>
</dbReference>
<evidence type="ECO:0000256" key="2">
    <source>
        <dbReference type="ARBA" id="ARBA00022737"/>
    </source>
</evidence>
<dbReference type="InterPro" id="IPR015915">
    <property type="entry name" value="Kelch-typ_b-propeller"/>
</dbReference>
<dbReference type="Proteomes" id="UP000589485">
    <property type="component" value="Unassembled WGS sequence"/>
</dbReference>
<name>A0A7K7SNH4_9TYRA</name>
<organism evidence="4 5">
    <name type="scientific">Sapayoa aenigma</name>
    <name type="common">broad-billed sapayoa</name>
    <dbReference type="NCBI Taxonomy" id="239371"/>
    <lineage>
        <taxon>Eukaryota</taxon>
        <taxon>Metazoa</taxon>
        <taxon>Chordata</taxon>
        <taxon>Craniata</taxon>
        <taxon>Vertebrata</taxon>
        <taxon>Euteleostomi</taxon>
        <taxon>Archelosauria</taxon>
        <taxon>Archosauria</taxon>
        <taxon>Dinosauria</taxon>
        <taxon>Saurischia</taxon>
        <taxon>Theropoda</taxon>
        <taxon>Coelurosauria</taxon>
        <taxon>Aves</taxon>
        <taxon>Neognathae</taxon>
        <taxon>Neoaves</taxon>
        <taxon>Telluraves</taxon>
        <taxon>Australaves</taxon>
        <taxon>Passeriformes</taxon>
        <taxon>Tyrannidae</taxon>
        <taxon>Sapayoa</taxon>
    </lineage>
</organism>
<evidence type="ECO:0000256" key="3">
    <source>
        <dbReference type="SAM" id="MobiDB-lite"/>
    </source>
</evidence>
<reference evidence="4 5" key="1">
    <citation type="submission" date="2019-09" db="EMBL/GenBank/DDBJ databases">
        <title>Bird 10,000 Genomes (B10K) Project - Family phase.</title>
        <authorList>
            <person name="Zhang G."/>
        </authorList>
    </citation>
    <scope>NUCLEOTIDE SEQUENCE [LARGE SCALE GENOMIC DNA]</scope>
    <source>
        <strain evidence="4">B10K-DU-030-41</strain>
        <tissue evidence="4">Muscle</tissue>
    </source>
</reference>
<evidence type="ECO:0000256" key="1">
    <source>
        <dbReference type="ARBA" id="ARBA00022441"/>
    </source>
</evidence>
<feature type="region of interest" description="Disordered" evidence="3">
    <location>
        <begin position="169"/>
        <end position="191"/>
    </location>
</feature>
<dbReference type="Gene3D" id="2.120.10.80">
    <property type="entry name" value="Kelch-type beta propeller"/>
    <property type="match status" value="1"/>
</dbReference>
<proteinExistence type="predicted"/>
<dbReference type="EMBL" id="VZSY01000077">
    <property type="protein sequence ID" value="NXA06143.1"/>
    <property type="molecule type" value="Genomic_DNA"/>
</dbReference>
<dbReference type="Pfam" id="PF24681">
    <property type="entry name" value="Kelch_KLHDC2_KLHL20_DRC7"/>
    <property type="match status" value="1"/>
</dbReference>
<feature type="non-terminal residue" evidence="4">
    <location>
        <position position="424"/>
    </location>
</feature>
<accession>A0A7K7SNH4</accession>
<comment type="caution">
    <text evidence="4">The sequence shown here is derived from an EMBL/GenBank/DDBJ whole genome shotgun (WGS) entry which is preliminary data.</text>
</comment>
<keyword evidence="1" id="KW-0880">Kelch repeat</keyword>
<protein>
    <submittedName>
        <fullName evidence="4">TYW23 protein</fullName>
    </submittedName>
</protein>
<gene>
    <name evidence="4" type="ORF">SAPAEN_R12161</name>
</gene>
<dbReference type="PANTHER" id="PTHR46093:SF19">
    <property type="entry name" value="RAB9 EFFECTOR PROTEIN WITH KELCH MOTIFS-LIKE"/>
    <property type="match status" value="1"/>
</dbReference>
<dbReference type="AlphaFoldDB" id="A0A7K7SNH4"/>
<dbReference type="SUPFAM" id="SSF117281">
    <property type="entry name" value="Kelch motif"/>
    <property type="match status" value="1"/>
</dbReference>
<evidence type="ECO:0000313" key="4">
    <source>
        <dbReference type="EMBL" id="NXA06143.1"/>
    </source>
</evidence>
<keyword evidence="5" id="KW-1185">Reference proteome</keyword>
<evidence type="ECO:0000313" key="5">
    <source>
        <dbReference type="Proteomes" id="UP000589485"/>
    </source>
</evidence>
<sequence>MGFQAWLPLPLPKQLVVFSLGDWSCYSPDTSIAVDVLVSPGVAPQRVGTLDPTCRSLVWEDVWRTDIFMASLKEMDKGNPVRLVLTVNGQLLRGVSSSTPAHPFLVPETMQSPVLPADNRPVDQNLEDPILVCVNSEVPARASRPGRNDVHPPLRTLVVPCALKPPSGKVESSEAWRKSPLQGPPKVHSKKTRKVLFEPTASERDLDEEGCLVSICSQPCALLSGSPSPRWCHAMCLSDLGTAVLIGGEGVDQQSCKDALWKLEIDSDLWLPVGFQLQNAMPSRLHGHTATYDPDSKRIYIFGGIREDKDYSSIYILDTVTWKWLLVAAKGRIPVLTYHSATIYHKELFVFGGTFPKKASLAVGPCSNVLYVFNPEHEIWYQPISEGEKPLPRLGHSATLLKNKLLIFGGRRTSLYLSDMHMLD</sequence>
<feature type="non-terminal residue" evidence="4">
    <location>
        <position position="1"/>
    </location>
</feature>
<keyword evidence="2" id="KW-0677">Repeat</keyword>
<dbReference type="OrthoDB" id="10250130at2759"/>